<dbReference type="Proteomes" id="UP000680736">
    <property type="component" value="Segment"/>
</dbReference>
<accession>A0A8T8BES5</accession>
<organism evidence="1 2">
    <name type="scientific">Pseudomonas phage vB_PA6_GUMS</name>
    <dbReference type="NCBI Taxonomy" id="2656518"/>
    <lineage>
        <taxon>Viruses</taxon>
        <taxon>Duplodnaviria</taxon>
        <taxon>Heunggongvirae</taxon>
        <taxon>Uroviricota</taxon>
        <taxon>Caudoviricetes</taxon>
        <taxon>Lindbergviridae</taxon>
        <taxon>Pbunavirus</taxon>
        <taxon>Pbunavirus R26</taxon>
    </lineage>
</organism>
<proteinExistence type="predicted"/>
<evidence type="ECO:0000313" key="1">
    <source>
        <dbReference type="EMBL" id="QGK89761.1"/>
    </source>
</evidence>
<name>A0A8T8BES5_9CAUD</name>
<sequence length="40" mass="3801">MDWKDIGSKIGAAAPALGSLLGGPAGAAVGVGDATEAEEF</sequence>
<protein>
    <submittedName>
        <fullName evidence="1">Uncharacterized protein</fullName>
    </submittedName>
</protein>
<reference evidence="1" key="1">
    <citation type="journal article" date="2021" name="Viruses">
        <title>Improving the Inhibitory Effect of Phages against Pseudomonas aeruginosa Isolated from a Burn Patient Using a Combination of Phages and Antibiotics.</title>
        <authorList>
            <person name="Aghaee B.L."/>
            <person name="Khan Mirzaei M."/>
            <person name="Alikhani M.Y."/>
            <person name="Mojtahedi A."/>
            <person name="Maurice C.F."/>
        </authorList>
    </citation>
    <scope>NUCLEOTIDE SEQUENCE</scope>
</reference>
<dbReference type="EMBL" id="MN563783">
    <property type="protein sequence ID" value="QGK89761.1"/>
    <property type="molecule type" value="Genomic_DNA"/>
</dbReference>
<evidence type="ECO:0000313" key="2">
    <source>
        <dbReference type="Proteomes" id="UP000680736"/>
    </source>
</evidence>